<dbReference type="SUPFAM" id="SSF51735">
    <property type="entry name" value="NAD(P)-binding Rossmann-fold domains"/>
    <property type="match status" value="1"/>
</dbReference>
<comment type="similarity">
    <text evidence="1">Belongs to the Gfo/Idh/MocA family.</text>
</comment>
<protein>
    <submittedName>
        <fullName evidence="5">Gfo/Idh/MocA family oxidoreductase</fullName>
    </submittedName>
</protein>
<dbReference type="InterPro" id="IPR055170">
    <property type="entry name" value="GFO_IDH_MocA-like_dom"/>
</dbReference>
<accession>A0ABU8AWK6</accession>
<keyword evidence="6" id="KW-1185">Reference proteome</keyword>
<sequence>MSAPAGTADGAGNTGPGRVLRIGVLGCADIAWRRMLPAIVAEPRTRLVAVAGRDAAKARRFTDRFGGEPVEGYERLLGRTDLDAVYVPLPTGLHARWAVEALGRGLHVLVEKPLATGRAEAAAMLTAARGAGLCLMENLMFLHHGQHEEVRRLVAAGEIGEPRSLSASFGIPALPAGDIRHRADLGGGCLLDVGVYPLRTARLLLGPELDPVGAVLRVDPALGVDVAGHVLLTTPAGVTAELSFGFEHAYRCSYALWGGAGRIVLDRAFTPPPTLRPVLRLEQQDLVREYTLPADDQYAAVVRSFAAAVLDGAEPRDGEEDLLGTADLVDRVRACAREIRR</sequence>
<proteinExistence type="inferred from homology"/>
<dbReference type="Gene3D" id="3.40.50.720">
    <property type="entry name" value="NAD(P)-binding Rossmann-like Domain"/>
    <property type="match status" value="1"/>
</dbReference>
<feature type="domain" description="Gfo/Idh/MocA-like oxidoreductase N-terminal" evidence="3">
    <location>
        <begin position="20"/>
        <end position="138"/>
    </location>
</feature>
<dbReference type="InterPro" id="IPR036291">
    <property type="entry name" value="NAD(P)-bd_dom_sf"/>
</dbReference>
<evidence type="ECO:0000256" key="1">
    <source>
        <dbReference type="ARBA" id="ARBA00010928"/>
    </source>
</evidence>
<evidence type="ECO:0000313" key="6">
    <source>
        <dbReference type="Proteomes" id="UP001310290"/>
    </source>
</evidence>
<dbReference type="Pfam" id="PF01408">
    <property type="entry name" value="GFO_IDH_MocA"/>
    <property type="match status" value="1"/>
</dbReference>
<gene>
    <name evidence="5" type="ORF">QBA35_33100</name>
</gene>
<comment type="caution">
    <text evidence="5">The sequence shown here is derived from an EMBL/GenBank/DDBJ whole genome shotgun (WGS) entry which is preliminary data.</text>
</comment>
<reference evidence="5" key="1">
    <citation type="submission" date="2023-04" db="EMBL/GenBank/DDBJ databases">
        <title>Genomic diversity of scab-causing Streptomyces spp. in the province of Quebec, Canada.</title>
        <authorList>
            <person name="Biessy A."/>
            <person name="Cadieux M."/>
            <person name="Ciotola M."/>
            <person name="Filion M."/>
        </authorList>
    </citation>
    <scope>NUCLEOTIDE SEQUENCE</scope>
    <source>
        <strain evidence="5">B21-115</strain>
    </source>
</reference>
<evidence type="ECO:0000259" key="3">
    <source>
        <dbReference type="Pfam" id="PF01408"/>
    </source>
</evidence>
<feature type="domain" description="GFO/IDH/MocA-like oxidoreductase" evidence="4">
    <location>
        <begin position="148"/>
        <end position="263"/>
    </location>
</feature>
<keyword evidence="2" id="KW-0560">Oxidoreductase</keyword>
<dbReference type="EMBL" id="JARULZ010000002">
    <property type="protein sequence ID" value="MEH0638086.1"/>
    <property type="molecule type" value="Genomic_DNA"/>
</dbReference>
<dbReference type="Gene3D" id="3.30.360.10">
    <property type="entry name" value="Dihydrodipicolinate Reductase, domain 2"/>
    <property type="match status" value="1"/>
</dbReference>
<name>A0ABU8AWK6_9ACTN</name>
<dbReference type="Pfam" id="PF22725">
    <property type="entry name" value="GFO_IDH_MocA_C3"/>
    <property type="match status" value="1"/>
</dbReference>
<dbReference type="Proteomes" id="UP001310290">
    <property type="component" value="Unassembled WGS sequence"/>
</dbReference>
<dbReference type="InterPro" id="IPR000683">
    <property type="entry name" value="Gfo/Idh/MocA-like_OxRdtase_N"/>
</dbReference>
<dbReference type="PANTHER" id="PTHR22604">
    <property type="entry name" value="OXIDOREDUCTASES"/>
    <property type="match status" value="1"/>
</dbReference>
<evidence type="ECO:0000313" key="5">
    <source>
        <dbReference type="EMBL" id="MEH0638086.1"/>
    </source>
</evidence>
<evidence type="ECO:0000259" key="4">
    <source>
        <dbReference type="Pfam" id="PF22725"/>
    </source>
</evidence>
<dbReference type="InterPro" id="IPR050984">
    <property type="entry name" value="Gfo/Idh/MocA_domain"/>
</dbReference>
<evidence type="ECO:0000256" key="2">
    <source>
        <dbReference type="ARBA" id="ARBA00023002"/>
    </source>
</evidence>
<dbReference type="PANTHER" id="PTHR22604:SF105">
    <property type="entry name" value="TRANS-1,2-DIHYDROBENZENE-1,2-DIOL DEHYDROGENASE"/>
    <property type="match status" value="1"/>
</dbReference>
<organism evidence="5 6">
    <name type="scientific">Streptomyces bottropensis</name>
    <dbReference type="NCBI Taxonomy" id="42235"/>
    <lineage>
        <taxon>Bacteria</taxon>
        <taxon>Bacillati</taxon>
        <taxon>Actinomycetota</taxon>
        <taxon>Actinomycetes</taxon>
        <taxon>Kitasatosporales</taxon>
        <taxon>Streptomycetaceae</taxon>
        <taxon>Streptomyces</taxon>
    </lineage>
</organism>
<dbReference type="RefSeq" id="WP_334660739.1">
    <property type="nucleotide sequence ID" value="NZ_JARULZ010000002.1"/>
</dbReference>
<dbReference type="SUPFAM" id="SSF55347">
    <property type="entry name" value="Glyceraldehyde-3-phosphate dehydrogenase-like, C-terminal domain"/>
    <property type="match status" value="1"/>
</dbReference>